<gene>
    <name evidence="2" type="ORF">CAE01nite_27900</name>
</gene>
<dbReference type="Pfam" id="PF00535">
    <property type="entry name" value="Glycos_transf_2"/>
    <property type="match status" value="1"/>
</dbReference>
<dbReference type="CDD" id="cd00761">
    <property type="entry name" value="Glyco_tranf_GTA_type"/>
    <property type="match status" value="1"/>
</dbReference>
<organism evidence="2 3">
    <name type="scientific">Cellulomonas aerilata</name>
    <dbReference type="NCBI Taxonomy" id="515326"/>
    <lineage>
        <taxon>Bacteria</taxon>
        <taxon>Bacillati</taxon>
        <taxon>Actinomycetota</taxon>
        <taxon>Actinomycetes</taxon>
        <taxon>Micrococcales</taxon>
        <taxon>Cellulomonadaceae</taxon>
        <taxon>Cellulomonas</taxon>
    </lineage>
</organism>
<dbReference type="SUPFAM" id="SSF53448">
    <property type="entry name" value="Nucleotide-diphospho-sugar transferases"/>
    <property type="match status" value="1"/>
</dbReference>
<dbReference type="Gene3D" id="3.90.550.10">
    <property type="entry name" value="Spore Coat Polysaccharide Biosynthesis Protein SpsA, Chain A"/>
    <property type="match status" value="1"/>
</dbReference>
<dbReference type="RefSeq" id="WP_146905789.1">
    <property type="nucleotide sequence ID" value="NZ_BAAARM010000001.1"/>
</dbReference>
<evidence type="ECO:0000259" key="1">
    <source>
        <dbReference type="Pfam" id="PF00535"/>
    </source>
</evidence>
<evidence type="ECO:0000313" key="2">
    <source>
        <dbReference type="EMBL" id="GEO35065.1"/>
    </source>
</evidence>
<dbReference type="Proteomes" id="UP000321181">
    <property type="component" value="Unassembled WGS sequence"/>
</dbReference>
<sequence>MTSPLPDPARPDPDISVLVPTRNRRESVVAVVEALLADDVASSEIVVVDDGSTDGTSEALQALAERDARVVPLRQEHGGKRAADARAMARARGRVLVFLDDDVLPAPGLLRGHLAAHEGRDDQVVVGYMPTAVPENATGAAFATIMYAQEYEGRCRIYESDPTDVLQHLWTGNVSMTRAGYERAGLGTLEEFGYRHEDRETGLACAAAGLVGVFDRNLRSTHRHSRTVDQFLRDSWREGAGRAELSLRHPDSAAEDVDVYTAGLPAPVAVVVGASRRPAVRRLVLGALIPALRASTRVPDPRVAVAVARLVRRIVQQQGTLDHLERAGHPAL</sequence>
<dbReference type="InterPro" id="IPR001173">
    <property type="entry name" value="Glyco_trans_2-like"/>
</dbReference>
<dbReference type="OrthoDB" id="5062577at2"/>
<proteinExistence type="predicted"/>
<dbReference type="PANTHER" id="PTHR43685:SF3">
    <property type="entry name" value="SLR2126 PROTEIN"/>
    <property type="match status" value="1"/>
</dbReference>
<feature type="domain" description="Glycosyltransferase 2-like" evidence="1">
    <location>
        <begin position="16"/>
        <end position="128"/>
    </location>
</feature>
<dbReference type="EMBL" id="BJYY01000017">
    <property type="protein sequence ID" value="GEO35065.1"/>
    <property type="molecule type" value="Genomic_DNA"/>
</dbReference>
<reference evidence="2 3" key="1">
    <citation type="submission" date="2019-07" db="EMBL/GenBank/DDBJ databases">
        <title>Whole genome shotgun sequence of Cellulomonas aerilata NBRC 106308.</title>
        <authorList>
            <person name="Hosoyama A."/>
            <person name="Uohara A."/>
            <person name="Ohji S."/>
            <person name="Ichikawa N."/>
        </authorList>
    </citation>
    <scope>NUCLEOTIDE SEQUENCE [LARGE SCALE GENOMIC DNA]</scope>
    <source>
        <strain evidence="2 3">NBRC 106308</strain>
    </source>
</reference>
<dbReference type="InterPro" id="IPR050834">
    <property type="entry name" value="Glycosyltransf_2"/>
</dbReference>
<accession>A0A512DF35</accession>
<name>A0A512DF35_9CELL</name>
<dbReference type="InterPro" id="IPR029044">
    <property type="entry name" value="Nucleotide-diphossugar_trans"/>
</dbReference>
<comment type="caution">
    <text evidence="2">The sequence shown here is derived from an EMBL/GenBank/DDBJ whole genome shotgun (WGS) entry which is preliminary data.</text>
</comment>
<keyword evidence="3" id="KW-1185">Reference proteome</keyword>
<evidence type="ECO:0000313" key="3">
    <source>
        <dbReference type="Proteomes" id="UP000321181"/>
    </source>
</evidence>
<protein>
    <recommendedName>
        <fullName evidence="1">Glycosyltransferase 2-like domain-containing protein</fullName>
    </recommendedName>
</protein>
<dbReference type="PANTHER" id="PTHR43685">
    <property type="entry name" value="GLYCOSYLTRANSFERASE"/>
    <property type="match status" value="1"/>
</dbReference>
<dbReference type="AlphaFoldDB" id="A0A512DF35"/>